<dbReference type="SUPFAM" id="SSF55120">
    <property type="entry name" value="Pseudouridine synthase"/>
    <property type="match status" value="1"/>
</dbReference>
<dbReference type="AlphaFoldDB" id="A0A2G6JLK3"/>
<gene>
    <name evidence="3" type="ORF">CSA60_03380</name>
</gene>
<dbReference type="GO" id="GO:0003723">
    <property type="term" value="F:RNA binding"/>
    <property type="evidence" value="ECO:0007669"/>
    <property type="project" value="InterPro"/>
</dbReference>
<dbReference type="Gene3D" id="3.30.2350.10">
    <property type="entry name" value="Pseudouridine synthase"/>
    <property type="match status" value="1"/>
</dbReference>
<reference evidence="3 4" key="1">
    <citation type="submission" date="2017-10" db="EMBL/GenBank/DDBJ databases">
        <title>Novel microbial diversity and functional potential in the marine mammal oral microbiome.</title>
        <authorList>
            <person name="Dudek N.K."/>
            <person name="Sun C.L."/>
            <person name="Burstein D."/>
            <person name="Kantor R.S."/>
            <person name="Aliaga Goltsman D.S."/>
            <person name="Bik E.M."/>
            <person name="Thomas B.C."/>
            <person name="Banfield J.F."/>
            <person name="Relman D.A."/>
        </authorList>
    </citation>
    <scope>NUCLEOTIDE SEQUENCE [LARGE SCALE GENOMIC DNA]</scope>
    <source>
        <strain evidence="3">DOLJORAL78_47_21</strain>
    </source>
</reference>
<dbReference type="InterPro" id="IPR050188">
    <property type="entry name" value="RluA_PseudoU_synthase"/>
</dbReference>
<dbReference type="NCBIfam" id="TIGR01621">
    <property type="entry name" value="RluA-like"/>
    <property type="match status" value="1"/>
</dbReference>
<dbReference type="GO" id="GO:0140098">
    <property type="term" value="F:catalytic activity, acting on RNA"/>
    <property type="evidence" value="ECO:0007669"/>
    <property type="project" value="UniProtKB-ARBA"/>
</dbReference>
<proteinExistence type="inferred from homology"/>
<dbReference type="PROSITE" id="PS01129">
    <property type="entry name" value="PSI_RLU"/>
    <property type="match status" value="1"/>
</dbReference>
<sequence length="234" mass="26216">MYQIVDQTADFIVVNKAPGISVHKDQAEAGLTMLLQQDLGLEQIYLVHRLDKVTSGVMVFATNAEVAAALSEQFSNREVSKFYLALSVLKPKRKQGLVCGDMQKSRRGSWKLSRSQHNPAVTQFISSSLKPGFRLFLIKPATGKTHQIRVALKSEGAPILGDTMYGGQQADRMYLHAYQLGFSVQGKHFRYTVLPDSGEHFNQLCKEKVQAAYDQPELIAWPHIPKFSKAKNHE</sequence>
<dbReference type="Pfam" id="PF00849">
    <property type="entry name" value="PseudoU_synth_2"/>
    <property type="match status" value="1"/>
</dbReference>
<dbReference type="Proteomes" id="UP000243469">
    <property type="component" value="Unassembled WGS sequence"/>
</dbReference>
<comment type="similarity">
    <text evidence="1">Belongs to the pseudouridine synthase RluA family.</text>
</comment>
<comment type="caution">
    <text evidence="3">The sequence shown here is derived from an EMBL/GenBank/DDBJ whole genome shotgun (WGS) entry which is preliminary data.</text>
</comment>
<evidence type="ECO:0000313" key="4">
    <source>
        <dbReference type="Proteomes" id="UP000243469"/>
    </source>
</evidence>
<dbReference type="CDD" id="cd02869">
    <property type="entry name" value="PseudoU_synth_RluA_like"/>
    <property type="match status" value="1"/>
</dbReference>
<dbReference type="InterPro" id="IPR006224">
    <property type="entry name" value="PsdUridine_synth_RluA-like_CS"/>
</dbReference>
<organism evidence="3 4">
    <name type="scientific">Neptuniibacter caesariensis</name>
    <dbReference type="NCBI Taxonomy" id="207954"/>
    <lineage>
        <taxon>Bacteria</taxon>
        <taxon>Pseudomonadati</taxon>
        <taxon>Pseudomonadota</taxon>
        <taxon>Gammaproteobacteria</taxon>
        <taxon>Oceanospirillales</taxon>
        <taxon>Oceanospirillaceae</taxon>
        <taxon>Neptuniibacter</taxon>
    </lineage>
</organism>
<name>A0A2G6JLK3_NEPCE</name>
<dbReference type="EMBL" id="PDSH01000017">
    <property type="protein sequence ID" value="PIE24283.1"/>
    <property type="molecule type" value="Genomic_DNA"/>
</dbReference>
<evidence type="ECO:0000259" key="2">
    <source>
        <dbReference type="Pfam" id="PF00849"/>
    </source>
</evidence>
<dbReference type="PANTHER" id="PTHR21600:SF87">
    <property type="entry name" value="RNA PSEUDOURIDYLATE SYNTHASE DOMAIN-CONTAINING PROTEIN 1"/>
    <property type="match status" value="1"/>
</dbReference>
<protein>
    <submittedName>
        <fullName evidence="3">TIGR01621 family pseudouridine synthase</fullName>
    </submittedName>
</protein>
<dbReference type="PANTHER" id="PTHR21600">
    <property type="entry name" value="MITOCHONDRIAL RNA PSEUDOURIDINE SYNTHASE"/>
    <property type="match status" value="1"/>
</dbReference>
<accession>A0A2G6JLK3</accession>
<dbReference type="GO" id="GO:0000455">
    <property type="term" value="P:enzyme-directed rRNA pseudouridine synthesis"/>
    <property type="evidence" value="ECO:0007669"/>
    <property type="project" value="TreeGrafter"/>
</dbReference>
<evidence type="ECO:0000313" key="3">
    <source>
        <dbReference type="EMBL" id="PIE24283.1"/>
    </source>
</evidence>
<dbReference type="GO" id="GO:0009982">
    <property type="term" value="F:pseudouridine synthase activity"/>
    <property type="evidence" value="ECO:0007669"/>
    <property type="project" value="InterPro"/>
</dbReference>
<dbReference type="InterPro" id="IPR020103">
    <property type="entry name" value="PsdUridine_synth_cat_dom_sf"/>
</dbReference>
<dbReference type="InterPro" id="IPR006508">
    <property type="entry name" value="PsdUridine_synth_RluA-like"/>
</dbReference>
<evidence type="ECO:0000256" key="1">
    <source>
        <dbReference type="ARBA" id="ARBA00010876"/>
    </source>
</evidence>
<dbReference type="InterPro" id="IPR006145">
    <property type="entry name" value="PsdUridine_synth_RsuA/RluA"/>
</dbReference>
<feature type="domain" description="Pseudouridine synthase RsuA/RluA-like" evidence="2">
    <location>
        <begin position="10"/>
        <end position="153"/>
    </location>
</feature>